<keyword evidence="2" id="KW-0813">Transport</keyword>
<name>D6X442_TRICA</name>
<dbReference type="Pfam" id="PF07690">
    <property type="entry name" value="MFS_1"/>
    <property type="match status" value="1"/>
</dbReference>
<dbReference type="STRING" id="7070.D6X442"/>
<dbReference type="GO" id="GO:0016020">
    <property type="term" value="C:membrane"/>
    <property type="evidence" value="ECO:0007669"/>
    <property type="project" value="UniProtKB-SubCell"/>
</dbReference>
<feature type="transmembrane region" description="Helical" evidence="6">
    <location>
        <begin position="365"/>
        <end position="388"/>
    </location>
</feature>
<evidence type="ECO:0000259" key="7">
    <source>
        <dbReference type="PROSITE" id="PS50850"/>
    </source>
</evidence>
<evidence type="ECO:0000256" key="6">
    <source>
        <dbReference type="SAM" id="Phobius"/>
    </source>
</evidence>
<evidence type="ECO:0000313" key="8">
    <source>
        <dbReference type="EMBL" id="EEZ97324.2"/>
    </source>
</evidence>
<protein>
    <submittedName>
        <fullName evidence="8">Major facilitator superfamily domain-containing protein 9-like Protein</fullName>
    </submittedName>
</protein>
<gene>
    <name evidence="8" type="primary">AUGUSTUS-3.0.2_11135</name>
    <name evidence="8" type="ORF">TcasGA2_TC011135</name>
</gene>
<dbReference type="Gene3D" id="1.20.1250.20">
    <property type="entry name" value="MFS general substrate transporter like domains"/>
    <property type="match status" value="1"/>
</dbReference>
<organism evidence="8 9">
    <name type="scientific">Tribolium castaneum</name>
    <name type="common">Red flour beetle</name>
    <dbReference type="NCBI Taxonomy" id="7070"/>
    <lineage>
        <taxon>Eukaryota</taxon>
        <taxon>Metazoa</taxon>
        <taxon>Ecdysozoa</taxon>
        <taxon>Arthropoda</taxon>
        <taxon>Hexapoda</taxon>
        <taxon>Insecta</taxon>
        <taxon>Pterygota</taxon>
        <taxon>Neoptera</taxon>
        <taxon>Endopterygota</taxon>
        <taxon>Coleoptera</taxon>
        <taxon>Polyphaga</taxon>
        <taxon>Cucujiformia</taxon>
        <taxon>Tenebrionidae</taxon>
        <taxon>Tenebrionidae incertae sedis</taxon>
        <taxon>Tribolium</taxon>
    </lineage>
</organism>
<feature type="transmembrane region" description="Helical" evidence="6">
    <location>
        <begin position="246"/>
        <end position="266"/>
    </location>
</feature>
<evidence type="ECO:0000256" key="5">
    <source>
        <dbReference type="ARBA" id="ARBA00023136"/>
    </source>
</evidence>
<evidence type="ECO:0000256" key="2">
    <source>
        <dbReference type="ARBA" id="ARBA00022448"/>
    </source>
</evidence>
<dbReference type="PANTHER" id="PTHR23504">
    <property type="entry name" value="MAJOR FACILITATOR SUPERFAMILY DOMAIN-CONTAINING PROTEIN 10"/>
    <property type="match status" value="1"/>
</dbReference>
<accession>D6X442</accession>
<dbReference type="EMBL" id="KQ971379">
    <property type="protein sequence ID" value="EEZ97324.2"/>
    <property type="molecule type" value="Genomic_DNA"/>
</dbReference>
<evidence type="ECO:0000256" key="1">
    <source>
        <dbReference type="ARBA" id="ARBA00004141"/>
    </source>
</evidence>
<dbReference type="GO" id="GO:0022857">
    <property type="term" value="F:transmembrane transporter activity"/>
    <property type="evidence" value="ECO:0007669"/>
    <property type="project" value="InterPro"/>
</dbReference>
<proteinExistence type="predicted"/>
<keyword evidence="9" id="KW-1185">Reference proteome</keyword>
<dbReference type="InterPro" id="IPR036259">
    <property type="entry name" value="MFS_trans_sf"/>
</dbReference>
<feature type="transmembrane region" description="Helical" evidence="6">
    <location>
        <begin position="68"/>
        <end position="87"/>
    </location>
</feature>
<keyword evidence="5 6" id="KW-0472">Membrane</keyword>
<comment type="subcellular location">
    <subcellularLocation>
        <location evidence="1">Membrane</location>
        <topology evidence="1">Multi-pass membrane protein</topology>
    </subcellularLocation>
</comment>
<keyword evidence="3 6" id="KW-0812">Transmembrane</keyword>
<dbReference type="HOGENOM" id="CLU_960725_0_0_1"/>
<dbReference type="PROSITE" id="PS50850">
    <property type="entry name" value="MFS"/>
    <property type="match status" value="1"/>
</dbReference>
<evidence type="ECO:0000256" key="3">
    <source>
        <dbReference type="ARBA" id="ARBA00022692"/>
    </source>
</evidence>
<dbReference type="InterPro" id="IPR020846">
    <property type="entry name" value="MFS_dom"/>
</dbReference>
<sequence>MLLPILYAVSTLDALAFALVITTINPYAFSLGGTQFYLGVLGSLAALINLFWNPIVGSLSDSLGRKKILLLCLAFVFVGNLLATLFSSLTVLFISRILSTFGTQIAILIKSLLDDKIKTKETKMAAIYRMQAIGGIAFISGALIGGHLSEHANGFRITFALISTMVAVNFALICLIPDVHTTEKKAVPTLQIATELKNAAANLTKVNWPKYWDLFTMKLIVDFVMNVMQFNLGLILQQRFGVSGKLFGYVFAIASVVSIATSLAMSKAQKSLYKNDISGLQRLKHGFLLLMLACLGLGLSPNVILFCLFLMPTSVTRVLFESTFTEIILARASPQEKGSIMGTFETTLSLGGLTAPLISGIVSDFWGEMYCILMCAVPLVLGTGLIYLQKSKTQ</sequence>
<feature type="transmembrane region" description="Helical" evidence="6">
    <location>
        <begin position="125"/>
        <end position="145"/>
    </location>
</feature>
<feature type="transmembrane region" description="Helical" evidence="6">
    <location>
        <begin position="219"/>
        <end position="240"/>
    </location>
</feature>
<feature type="transmembrane region" description="Helical" evidence="6">
    <location>
        <begin position="157"/>
        <end position="176"/>
    </location>
</feature>
<dbReference type="AlphaFoldDB" id="D6X442"/>
<reference evidence="8 9" key="2">
    <citation type="journal article" date="2010" name="Nucleic Acids Res.">
        <title>BeetleBase in 2010: revisions to provide comprehensive genomic information for Tribolium castaneum.</title>
        <authorList>
            <person name="Kim H.S."/>
            <person name="Murphy T."/>
            <person name="Xia J."/>
            <person name="Caragea D."/>
            <person name="Park Y."/>
            <person name="Beeman R.W."/>
            <person name="Lorenzen M.D."/>
            <person name="Butcher S."/>
            <person name="Manak J.R."/>
            <person name="Brown S.J."/>
        </authorList>
    </citation>
    <scope>GENOME REANNOTATION</scope>
    <source>
        <strain evidence="8 9">Georgia GA2</strain>
    </source>
</reference>
<dbReference type="eggNOG" id="KOG2615">
    <property type="taxonomic scope" value="Eukaryota"/>
</dbReference>
<feature type="transmembrane region" description="Helical" evidence="6">
    <location>
        <begin position="93"/>
        <end position="113"/>
    </location>
</feature>
<dbReference type="PANTHER" id="PTHR23504:SF14">
    <property type="entry name" value="MAJOR FACILITATOR SUPERFAMILY DOMAIN-CONTAINING PROTEIN 9"/>
    <property type="match status" value="1"/>
</dbReference>
<evidence type="ECO:0000256" key="4">
    <source>
        <dbReference type="ARBA" id="ARBA00022989"/>
    </source>
</evidence>
<dbReference type="Proteomes" id="UP000007266">
    <property type="component" value="Linkage group 10"/>
</dbReference>
<keyword evidence="4 6" id="KW-1133">Transmembrane helix</keyword>
<evidence type="ECO:0000313" key="9">
    <source>
        <dbReference type="Proteomes" id="UP000007266"/>
    </source>
</evidence>
<dbReference type="OMA" id="PEMITIQ"/>
<feature type="domain" description="Major facilitator superfamily (MFS) profile" evidence="7">
    <location>
        <begin position="2"/>
        <end position="394"/>
    </location>
</feature>
<dbReference type="SUPFAM" id="SSF103473">
    <property type="entry name" value="MFS general substrate transporter"/>
    <property type="match status" value="1"/>
</dbReference>
<feature type="transmembrane region" description="Helical" evidence="6">
    <location>
        <begin position="34"/>
        <end position="56"/>
    </location>
</feature>
<dbReference type="InterPro" id="IPR011701">
    <property type="entry name" value="MFS"/>
</dbReference>
<feature type="transmembrane region" description="Helical" evidence="6">
    <location>
        <begin position="287"/>
        <end position="311"/>
    </location>
</feature>
<reference evidence="8 9" key="1">
    <citation type="journal article" date="2008" name="Nature">
        <title>The genome of the model beetle and pest Tribolium castaneum.</title>
        <authorList>
            <consortium name="Tribolium Genome Sequencing Consortium"/>
            <person name="Richards S."/>
            <person name="Gibbs R.A."/>
            <person name="Weinstock G.M."/>
            <person name="Brown S.J."/>
            <person name="Denell R."/>
            <person name="Beeman R.W."/>
            <person name="Gibbs R."/>
            <person name="Beeman R.W."/>
            <person name="Brown S.J."/>
            <person name="Bucher G."/>
            <person name="Friedrich M."/>
            <person name="Grimmelikhuijzen C.J."/>
            <person name="Klingler M."/>
            <person name="Lorenzen M."/>
            <person name="Richards S."/>
            <person name="Roth S."/>
            <person name="Schroder R."/>
            <person name="Tautz D."/>
            <person name="Zdobnov E.M."/>
            <person name="Muzny D."/>
            <person name="Gibbs R.A."/>
            <person name="Weinstock G.M."/>
            <person name="Attaway T."/>
            <person name="Bell S."/>
            <person name="Buhay C.J."/>
            <person name="Chandrabose M.N."/>
            <person name="Chavez D."/>
            <person name="Clerk-Blankenburg K.P."/>
            <person name="Cree A."/>
            <person name="Dao M."/>
            <person name="Davis C."/>
            <person name="Chacko J."/>
            <person name="Dinh H."/>
            <person name="Dugan-Rocha S."/>
            <person name="Fowler G."/>
            <person name="Garner T.T."/>
            <person name="Garnes J."/>
            <person name="Gnirke A."/>
            <person name="Hawes A."/>
            <person name="Hernandez J."/>
            <person name="Hines S."/>
            <person name="Holder M."/>
            <person name="Hume J."/>
            <person name="Jhangiani S.N."/>
            <person name="Joshi V."/>
            <person name="Khan Z.M."/>
            <person name="Jackson L."/>
            <person name="Kovar C."/>
            <person name="Kowis A."/>
            <person name="Lee S."/>
            <person name="Lewis L.R."/>
            <person name="Margolis J."/>
            <person name="Morgan M."/>
            <person name="Nazareth L.V."/>
            <person name="Nguyen N."/>
            <person name="Okwuonu G."/>
            <person name="Parker D."/>
            <person name="Richards S."/>
            <person name="Ruiz S.J."/>
            <person name="Santibanez J."/>
            <person name="Savard J."/>
            <person name="Scherer S.E."/>
            <person name="Schneider B."/>
            <person name="Sodergren E."/>
            <person name="Tautz D."/>
            <person name="Vattahil S."/>
            <person name="Villasana D."/>
            <person name="White C.S."/>
            <person name="Wright R."/>
            <person name="Park Y."/>
            <person name="Beeman R.W."/>
            <person name="Lord J."/>
            <person name="Oppert B."/>
            <person name="Lorenzen M."/>
            <person name="Brown S."/>
            <person name="Wang L."/>
            <person name="Savard J."/>
            <person name="Tautz D."/>
            <person name="Richards S."/>
            <person name="Weinstock G."/>
            <person name="Gibbs R.A."/>
            <person name="Liu Y."/>
            <person name="Worley K."/>
            <person name="Weinstock G."/>
            <person name="Elsik C.G."/>
            <person name="Reese J.T."/>
            <person name="Elhaik E."/>
            <person name="Landan G."/>
            <person name="Graur D."/>
            <person name="Arensburger P."/>
            <person name="Atkinson P."/>
            <person name="Beeman R.W."/>
            <person name="Beidler J."/>
            <person name="Brown S.J."/>
            <person name="Demuth J.P."/>
            <person name="Drury D.W."/>
            <person name="Du Y.Z."/>
            <person name="Fujiwara H."/>
            <person name="Lorenzen M."/>
            <person name="Maselli V."/>
            <person name="Osanai M."/>
            <person name="Park Y."/>
            <person name="Robertson H.M."/>
            <person name="Tu Z."/>
            <person name="Wang J.J."/>
            <person name="Wang S."/>
            <person name="Richards S."/>
            <person name="Song H."/>
            <person name="Zhang L."/>
            <person name="Sodergren E."/>
            <person name="Werner D."/>
            <person name="Stanke M."/>
            <person name="Morgenstern B."/>
            <person name="Solovyev V."/>
            <person name="Kosarev P."/>
            <person name="Brown G."/>
            <person name="Chen H.C."/>
            <person name="Ermolaeva O."/>
            <person name="Hlavina W."/>
            <person name="Kapustin Y."/>
            <person name="Kiryutin B."/>
            <person name="Kitts P."/>
            <person name="Maglott D."/>
            <person name="Pruitt K."/>
            <person name="Sapojnikov V."/>
            <person name="Souvorov A."/>
            <person name="Mackey A.J."/>
            <person name="Waterhouse R.M."/>
            <person name="Wyder S."/>
            <person name="Zdobnov E.M."/>
            <person name="Zdobnov E.M."/>
            <person name="Wyder S."/>
            <person name="Kriventseva E.V."/>
            <person name="Kadowaki T."/>
            <person name="Bork P."/>
            <person name="Aranda M."/>
            <person name="Bao R."/>
            <person name="Beermann A."/>
            <person name="Berns N."/>
            <person name="Bolognesi R."/>
            <person name="Bonneton F."/>
            <person name="Bopp D."/>
            <person name="Brown S.J."/>
            <person name="Bucher G."/>
            <person name="Butts T."/>
            <person name="Chaumot A."/>
            <person name="Denell R.E."/>
            <person name="Ferrier D.E."/>
            <person name="Friedrich M."/>
            <person name="Gordon C.M."/>
            <person name="Jindra M."/>
            <person name="Klingler M."/>
            <person name="Lan Q."/>
            <person name="Lattorff H.M."/>
            <person name="Laudet V."/>
            <person name="von Levetsow C."/>
            <person name="Liu Z."/>
            <person name="Lutz R."/>
            <person name="Lynch J.A."/>
            <person name="da Fonseca R.N."/>
            <person name="Posnien N."/>
            <person name="Reuter R."/>
            <person name="Roth S."/>
            <person name="Savard J."/>
            <person name="Schinko J.B."/>
            <person name="Schmitt C."/>
            <person name="Schoppmeier M."/>
            <person name="Schroder R."/>
            <person name="Shippy T.D."/>
            <person name="Simonnet F."/>
            <person name="Marques-Souza H."/>
            <person name="Tautz D."/>
            <person name="Tomoyasu Y."/>
            <person name="Trauner J."/>
            <person name="Van der Zee M."/>
            <person name="Vervoort M."/>
            <person name="Wittkopp N."/>
            <person name="Wimmer E.A."/>
            <person name="Yang X."/>
            <person name="Jones A.K."/>
            <person name="Sattelle D.B."/>
            <person name="Ebert P.R."/>
            <person name="Nelson D."/>
            <person name="Scott J.G."/>
            <person name="Beeman R.W."/>
            <person name="Muthukrishnan S."/>
            <person name="Kramer K.J."/>
            <person name="Arakane Y."/>
            <person name="Beeman R.W."/>
            <person name="Zhu Q."/>
            <person name="Hogenkamp D."/>
            <person name="Dixit R."/>
            <person name="Oppert B."/>
            <person name="Jiang H."/>
            <person name="Zou Z."/>
            <person name="Marshall J."/>
            <person name="Elpidina E."/>
            <person name="Vinokurov K."/>
            <person name="Oppert C."/>
            <person name="Zou Z."/>
            <person name="Evans J."/>
            <person name="Lu Z."/>
            <person name="Zhao P."/>
            <person name="Sumathipala N."/>
            <person name="Altincicek B."/>
            <person name="Vilcinskas A."/>
            <person name="Williams M."/>
            <person name="Hultmark D."/>
            <person name="Hetru C."/>
            <person name="Jiang H."/>
            <person name="Grimmelikhuijzen C.J."/>
            <person name="Hauser F."/>
            <person name="Cazzamali G."/>
            <person name="Williamson M."/>
            <person name="Park Y."/>
            <person name="Li B."/>
            <person name="Tanaka Y."/>
            <person name="Predel R."/>
            <person name="Neupert S."/>
            <person name="Schachtner J."/>
            <person name="Verleyen P."/>
            <person name="Raible F."/>
            <person name="Bork P."/>
            <person name="Friedrich M."/>
            <person name="Walden K.K."/>
            <person name="Robertson H.M."/>
            <person name="Angeli S."/>
            <person name="Foret S."/>
            <person name="Bucher G."/>
            <person name="Schuetz S."/>
            <person name="Maleszka R."/>
            <person name="Wimmer E.A."/>
            <person name="Beeman R.W."/>
            <person name="Lorenzen M."/>
            <person name="Tomoyasu Y."/>
            <person name="Miller S.C."/>
            <person name="Grossmann D."/>
            <person name="Bucher G."/>
        </authorList>
    </citation>
    <scope>NUCLEOTIDE SEQUENCE [LARGE SCALE GENOMIC DNA]</scope>
    <source>
        <strain evidence="8 9">Georgia GA2</strain>
    </source>
</reference>